<dbReference type="Gene3D" id="3.30.505.20">
    <property type="match status" value="1"/>
</dbReference>
<dbReference type="Proteomes" id="UP000093779">
    <property type="component" value="Unassembled WGS sequence"/>
</dbReference>
<evidence type="ECO:0000313" key="4">
    <source>
        <dbReference type="EMBL" id="OBF18414.1"/>
    </source>
</evidence>
<dbReference type="InterPro" id="IPR025711">
    <property type="entry name" value="PepSY"/>
</dbReference>
<feature type="signal peptide" evidence="2">
    <location>
        <begin position="1"/>
        <end position="30"/>
    </location>
</feature>
<sequence length="212" mass="21516">MIDGQLTSKCRHVAAPALLGLLVVAFSACAGGGGGDEDSGSAATTAAETTSAAPAVTSSGPATPAATNTDIDALRRAGGTATAAIPGSTLISIETERDGRWEVQVVAADGTEHEMDISSYGATVTVGPTAKTEDEADKAKHRERVQAAQVDYRAAADKILAEVPNGTITELNLDSNNGTTVWEADVADSSQTKHEVTIDAGSGQVLHNTTGR</sequence>
<dbReference type="AlphaFoldDB" id="A0A1A1XH44"/>
<protein>
    <recommendedName>
        <fullName evidence="3">PepSY domain-containing protein</fullName>
    </recommendedName>
</protein>
<gene>
    <name evidence="4" type="ORF">A5726_19440</name>
</gene>
<feature type="domain" description="PepSY" evidence="3">
    <location>
        <begin position="157"/>
        <end position="206"/>
    </location>
</feature>
<evidence type="ECO:0000256" key="2">
    <source>
        <dbReference type="SAM" id="SignalP"/>
    </source>
</evidence>
<accession>A0A1A1XH44</accession>
<evidence type="ECO:0000256" key="1">
    <source>
        <dbReference type="SAM" id="MobiDB-lite"/>
    </source>
</evidence>
<proteinExistence type="predicted"/>
<feature type="chain" id="PRO_5009825077" description="PepSY domain-containing protein" evidence="2">
    <location>
        <begin position="31"/>
        <end position="212"/>
    </location>
</feature>
<dbReference type="Gene3D" id="3.10.450.40">
    <property type="match status" value="1"/>
</dbReference>
<evidence type="ECO:0000313" key="5">
    <source>
        <dbReference type="Proteomes" id="UP000093779"/>
    </source>
</evidence>
<name>A0A1A1XH44_9MYCO</name>
<feature type="region of interest" description="Disordered" evidence="1">
    <location>
        <begin position="34"/>
        <end position="67"/>
    </location>
</feature>
<evidence type="ECO:0000259" key="3">
    <source>
        <dbReference type="Pfam" id="PF03413"/>
    </source>
</evidence>
<organism evidence="4 5">
    <name type="scientific">Mycolicibacterium conceptionense</name>
    <dbReference type="NCBI Taxonomy" id="451644"/>
    <lineage>
        <taxon>Bacteria</taxon>
        <taxon>Bacillati</taxon>
        <taxon>Actinomycetota</taxon>
        <taxon>Actinomycetes</taxon>
        <taxon>Mycobacteriales</taxon>
        <taxon>Mycobacteriaceae</taxon>
        <taxon>Mycolicibacterium</taxon>
    </lineage>
</organism>
<comment type="caution">
    <text evidence="4">The sequence shown here is derived from an EMBL/GenBank/DDBJ whole genome shotgun (WGS) entry which is preliminary data.</text>
</comment>
<dbReference type="EMBL" id="LZHX01000065">
    <property type="protein sequence ID" value="OBF18414.1"/>
    <property type="molecule type" value="Genomic_DNA"/>
</dbReference>
<reference evidence="4 5" key="1">
    <citation type="submission" date="2016-06" db="EMBL/GenBank/DDBJ databases">
        <authorList>
            <person name="Kjaerup R.B."/>
            <person name="Dalgaard T.S."/>
            <person name="Juul-Madsen H.R."/>
        </authorList>
    </citation>
    <scope>NUCLEOTIDE SEQUENCE [LARGE SCALE GENOMIC DNA]</scope>
    <source>
        <strain evidence="4 5">ACS1953</strain>
    </source>
</reference>
<keyword evidence="2" id="KW-0732">Signal</keyword>
<dbReference type="Pfam" id="PF03413">
    <property type="entry name" value="PepSY"/>
    <property type="match status" value="1"/>
</dbReference>
<feature type="compositionally biased region" description="Low complexity" evidence="1">
    <location>
        <begin position="40"/>
        <end position="67"/>
    </location>
</feature>